<dbReference type="SUPFAM" id="SSF50494">
    <property type="entry name" value="Trypsin-like serine proteases"/>
    <property type="match status" value="1"/>
</dbReference>
<dbReference type="InterPro" id="IPR043504">
    <property type="entry name" value="Peptidase_S1_PA_chymotrypsin"/>
</dbReference>
<evidence type="ECO:0000313" key="2">
    <source>
        <dbReference type="Proteomes" id="UP000031599"/>
    </source>
</evidence>
<comment type="caution">
    <text evidence="1">The sequence shown here is derived from an EMBL/GenBank/DDBJ whole genome shotgun (WGS) entry which is preliminary data.</text>
</comment>
<name>A0A0C2CY77_9BACT</name>
<dbReference type="AlphaFoldDB" id="A0A0C2CY77"/>
<proteinExistence type="predicted"/>
<dbReference type="InterPro" id="IPR009003">
    <property type="entry name" value="Peptidase_S1_PA"/>
</dbReference>
<evidence type="ECO:0000313" key="1">
    <source>
        <dbReference type="EMBL" id="KIG15946.1"/>
    </source>
</evidence>
<protein>
    <submittedName>
        <fullName evidence="1">Uncharacterized protein</fullName>
    </submittedName>
</protein>
<gene>
    <name evidence="1" type="ORF">DB30_05137</name>
</gene>
<accession>A0A0C2CY77</accession>
<dbReference type="EMBL" id="JMCC02000045">
    <property type="protein sequence ID" value="KIG15946.1"/>
    <property type="molecule type" value="Genomic_DNA"/>
</dbReference>
<dbReference type="Gene3D" id="2.40.10.10">
    <property type="entry name" value="Trypsin-like serine proteases"/>
    <property type="match status" value="1"/>
</dbReference>
<reference evidence="1 2" key="1">
    <citation type="submission" date="2014-12" db="EMBL/GenBank/DDBJ databases">
        <title>Genome assembly of Enhygromyxa salina DSM 15201.</title>
        <authorList>
            <person name="Sharma G."/>
            <person name="Subramanian S."/>
        </authorList>
    </citation>
    <scope>NUCLEOTIDE SEQUENCE [LARGE SCALE GENOMIC DNA]</scope>
    <source>
        <strain evidence="1 2">DSM 15201</strain>
    </source>
</reference>
<organism evidence="1 2">
    <name type="scientific">Enhygromyxa salina</name>
    <dbReference type="NCBI Taxonomy" id="215803"/>
    <lineage>
        <taxon>Bacteria</taxon>
        <taxon>Pseudomonadati</taxon>
        <taxon>Myxococcota</taxon>
        <taxon>Polyangia</taxon>
        <taxon>Nannocystales</taxon>
        <taxon>Nannocystaceae</taxon>
        <taxon>Enhygromyxa</taxon>
    </lineage>
</organism>
<dbReference type="Proteomes" id="UP000031599">
    <property type="component" value="Unassembled WGS sequence"/>
</dbReference>
<sequence length="224" mass="24047">MGYENVFCGGDTPGDAISVDHATLLKVDPQKDLALLQLSTTIPEAAAPYFMGWDSTPRDLFAAAAITHPCNGPKRISVVLPDTTIYQQAVGVNWYVVQFWEAGETAEGSSGGPLLTEDGGLLGIYSQNFDGRSYQTCVDATWPTDDAFVAMNSILEFLPSDIDGSLASIDPFDGDPDVVVPTLLQVSDEFIAGTAKILEASVEVRLVDPFHAHRASEIIIRVNP</sequence>